<feature type="compositionally biased region" description="Gly residues" evidence="5">
    <location>
        <begin position="916"/>
        <end position="927"/>
    </location>
</feature>
<sequence length="927" mass="101341">MSDGDRSDDDGKSRRSRSKASTPGPSRLKRKNTNASEAPASKRKKSSESTPSAADDPVRKYCLGKLEELFRDIFLRYPHVRDDHQKEGEDMQDGENKSTFISRTLEELTELEKEALISESKQFADELERCLYDTYSEPDKQGDPHAGGKYKDRFRMIQFNLSKVDRVVIHQRITTANISPKEISMMSSTDLADEETKQSIMIAEKEALEHSILQRSTAPRAKITHKGLQDIEDVNGEQFSSGERERQRDREMENEEKRERELLARLSATQRQRTASVSVPPESPIVAQSPSSERWGGPPPVPLHAMSSPVDEMAPTRPLFVNTQSELMVQEPELNLADLINIEDDLPGSATTSSTLLTALASPLDGPNVSAVEIESSSPVSMSSTTGISPFAPRPEEMGRSASFDLSSLWGGPKDDSPAATPMDISPPTEVIHTPPQTDEDRQGVSIEHEIEEADDHDFDMFLEEKEPIQVPEPSAESLQAAFDASPQVWSGKITMPLDSTIPQETPVVGRQMGGRHIPHDSLLWKTLFPSELLRIDGRVAVENSSKYLLQMRMNATKELIAATFTPADEGARTPFKVLSDFLIAKDRHGLVFPWGNRAKEHHPGRELYIIPLRASEPLPDYMEFLDDLKLPKIRQVDYLIGIWVLNKGKLVAPPAPPPQPAAISSTSSEGPLDTPSVPISAPHSVPTNLNIPVFNNTPPVPSPVGPIPPNSLVPALVPPSAPPAPPLSVTPSALAAEVASLTPEQIQMVLRTLASTASLPLPVPTPPQTQPLPPPPSMAMPPMPPRPGWPTPPPGFYPPPPPSHLASHTPPHPPQPPRFNRNDTGRQWESSPHDRDWAPGPSAGRGGVGGREWAPGPGARGNHGSASPDRNWRGGERPRGQRRSGGRGRARDGNNSPQRPADSGWASRRQRNDSRGGGTPNGGAHW</sequence>
<dbReference type="GO" id="GO:0008270">
    <property type="term" value="F:zinc ion binding"/>
    <property type="evidence" value="ECO:0007669"/>
    <property type="project" value="UniProtKB-KW"/>
</dbReference>
<feature type="compositionally biased region" description="Basic and acidic residues" evidence="5">
    <location>
        <begin position="871"/>
        <end position="880"/>
    </location>
</feature>
<protein>
    <recommendedName>
        <fullName evidence="6">TFIIS central domain-containing protein</fullName>
    </recommendedName>
</protein>
<evidence type="ECO:0000256" key="1">
    <source>
        <dbReference type="ARBA" id="ARBA00022723"/>
    </source>
</evidence>
<name>A0A5C3M7H0_9AGAR</name>
<accession>A0A5C3M7H0</accession>
<dbReference type="Pfam" id="PF07744">
    <property type="entry name" value="SPOC"/>
    <property type="match status" value="1"/>
</dbReference>
<evidence type="ECO:0000256" key="2">
    <source>
        <dbReference type="ARBA" id="ARBA00022771"/>
    </source>
</evidence>
<proteinExistence type="predicted"/>
<feature type="compositionally biased region" description="Basic and acidic residues" evidence="5">
    <location>
        <begin position="242"/>
        <end position="263"/>
    </location>
</feature>
<organism evidence="7 8">
    <name type="scientific">Crucibulum laeve</name>
    <dbReference type="NCBI Taxonomy" id="68775"/>
    <lineage>
        <taxon>Eukaryota</taxon>
        <taxon>Fungi</taxon>
        <taxon>Dikarya</taxon>
        <taxon>Basidiomycota</taxon>
        <taxon>Agaricomycotina</taxon>
        <taxon>Agaricomycetes</taxon>
        <taxon>Agaricomycetidae</taxon>
        <taxon>Agaricales</taxon>
        <taxon>Agaricineae</taxon>
        <taxon>Nidulariaceae</taxon>
        <taxon>Crucibulum</taxon>
    </lineage>
</organism>
<dbReference type="PANTHER" id="PTHR11477">
    <property type="entry name" value="TRANSCRIPTION FACTOR S-II ZINC FINGER DOMAIN-CONTAINING PROTEIN"/>
    <property type="match status" value="1"/>
</dbReference>
<feature type="region of interest" description="Disordered" evidence="5">
    <location>
        <begin position="224"/>
        <end position="308"/>
    </location>
</feature>
<feature type="compositionally biased region" description="Polar residues" evidence="5">
    <location>
        <begin position="267"/>
        <end position="277"/>
    </location>
</feature>
<feature type="region of interest" description="Disordered" evidence="5">
    <location>
        <begin position="375"/>
        <end position="441"/>
    </location>
</feature>
<dbReference type="GO" id="GO:0005634">
    <property type="term" value="C:nucleus"/>
    <property type="evidence" value="ECO:0007669"/>
    <property type="project" value="TreeGrafter"/>
</dbReference>
<evidence type="ECO:0000256" key="3">
    <source>
        <dbReference type="ARBA" id="ARBA00022833"/>
    </source>
</evidence>
<evidence type="ECO:0000259" key="6">
    <source>
        <dbReference type="PROSITE" id="PS51321"/>
    </source>
</evidence>
<dbReference type="Gene3D" id="1.10.472.30">
    <property type="entry name" value="Transcription elongation factor S-II, central domain"/>
    <property type="match status" value="1"/>
</dbReference>
<feature type="region of interest" description="Disordered" evidence="5">
    <location>
        <begin position="656"/>
        <end position="677"/>
    </location>
</feature>
<feature type="region of interest" description="Disordered" evidence="5">
    <location>
        <begin position="760"/>
        <end position="927"/>
    </location>
</feature>
<gene>
    <name evidence="7" type="ORF">BDQ12DRAFT_511721</name>
</gene>
<dbReference type="AlphaFoldDB" id="A0A5C3M7H0"/>
<feature type="domain" description="TFIIS central" evidence="6">
    <location>
        <begin position="58"/>
        <end position="219"/>
    </location>
</feature>
<keyword evidence="1" id="KW-0479">Metal-binding</keyword>
<keyword evidence="2" id="KW-0863">Zinc-finger</keyword>
<dbReference type="EMBL" id="ML213598">
    <property type="protein sequence ID" value="TFK39798.1"/>
    <property type="molecule type" value="Genomic_DNA"/>
</dbReference>
<dbReference type="InterPro" id="IPR036575">
    <property type="entry name" value="TFIIS_cen_dom_sf"/>
</dbReference>
<dbReference type="PANTHER" id="PTHR11477:SF0">
    <property type="entry name" value="IP08861P-RELATED"/>
    <property type="match status" value="1"/>
</dbReference>
<keyword evidence="3" id="KW-0862">Zinc</keyword>
<dbReference type="SUPFAM" id="SSF46942">
    <property type="entry name" value="Elongation factor TFIIS domain 2"/>
    <property type="match status" value="1"/>
</dbReference>
<dbReference type="PROSITE" id="PS51321">
    <property type="entry name" value="TFIIS_CENTRAL"/>
    <property type="match status" value="1"/>
</dbReference>
<dbReference type="Pfam" id="PF07500">
    <property type="entry name" value="TFIIS_M"/>
    <property type="match status" value="1"/>
</dbReference>
<evidence type="ECO:0000313" key="7">
    <source>
        <dbReference type="EMBL" id="TFK39798.1"/>
    </source>
</evidence>
<keyword evidence="8" id="KW-1185">Reference proteome</keyword>
<feature type="compositionally biased region" description="Basic and acidic residues" evidence="5">
    <location>
        <begin position="821"/>
        <end position="838"/>
    </location>
</feature>
<dbReference type="GO" id="GO:0006351">
    <property type="term" value="P:DNA-templated transcription"/>
    <property type="evidence" value="ECO:0007669"/>
    <property type="project" value="InterPro"/>
</dbReference>
<evidence type="ECO:0000256" key="4">
    <source>
        <dbReference type="ARBA" id="ARBA00023242"/>
    </source>
</evidence>
<dbReference type="InterPro" id="IPR003618">
    <property type="entry name" value="TFIIS_cen_dom"/>
</dbReference>
<feature type="compositionally biased region" description="Pro residues" evidence="5">
    <location>
        <begin position="762"/>
        <end position="804"/>
    </location>
</feature>
<dbReference type="STRING" id="68775.A0A5C3M7H0"/>
<dbReference type="Proteomes" id="UP000308652">
    <property type="component" value="Unassembled WGS sequence"/>
</dbReference>
<feature type="region of interest" description="Disordered" evidence="5">
    <location>
        <begin position="1"/>
        <end position="58"/>
    </location>
</feature>
<keyword evidence="4" id="KW-0539">Nucleus</keyword>
<reference evidence="7 8" key="1">
    <citation type="journal article" date="2019" name="Nat. Ecol. Evol.">
        <title>Megaphylogeny resolves global patterns of mushroom evolution.</title>
        <authorList>
            <person name="Varga T."/>
            <person name="Krizsan K."/>
            <person name="Foldi C."/>
            <person name="Dima B."/>
            <person name="Sanchez-Garcia M."/>
            <person name="Sanchez-Ramirez S."/>
            <person name="Szollosi G.J."/>
            <person name="Szarkandi J.G."/>
            <person name="Papp V."/>
            <person name="Albert L."/>
            <person name="Andreopoulos W."/>
            <person name="Angelini C."/>
            <person name="Antonin V."/>
            <person name="Barry K.W."/>
            <person name="Bougher N.L."/>
            <person name="Buchanan P."/>
            <person name="Buyck B."/>
            <person name="Bense V."/>
            <person name="Catcheside P."/>
            <person name="Chovatia M."/>
            <person name="Cooper J."/>
            <person name="Damon W."/>
            <person name="Desjardin D."/>
            <person name="Finy P."/>
            <person name="Geml J."/>
            <person name="Haridas S."/>
            <person name="Hughes K."/>
            <person name="Justo A."/>
            <person name="Karasinski D."/>
            <person name="Kautmanova I."/>
            <person name="Kiss B."/>
            <person name="Kocsube S."/>
            <person name="Kotiranta H."/>
            <person name="LaButti K.M."/>
            <person name="Lechner B.E."/>
            <person name="Liimatainen K."/>
            <person name="Lipzen A."/>
            <person name="Lukacs Z."/>
            <person name="Mihaltcheva S."/>
            <person name="Morgado L.N."/>
            <person name="Niskanen T."/>
            <person name="Noordeloos M.E."/>
            <person name="Ohm R.A."/>
            <person name="Ortiz-Santana B."/>
            <person name="Ovrebo C."/>
            <person name="Racz N."/>
            <person name="Riley R."/>
            <person name="Savchenko A."/>
            <person name="Shiryaev A."/>
            <person name="Soop K."/>
            <person name="Spirin V."/>
            <person name="Szebenyi C."/>
            <person name="Tomsovsky M."/>
            <person name="Tulloss R.E."/>
            <person name="Uehling J."/>
            <person name="Grigoriev I.V."/>
            <person name="Vagvolgyi C."/>
            <person name="Papp T."/>
            <person name="Martin F.M."/>
            <person name="Miettinen O."/>
            <person name="Hibbett D.S."/>
            <person name="Nagy L.G."/>
        </authorList>
    </citation>
    <scope>NUCLEOTIDE SEQUENCE [LARGE SCALE GENOMIC DNA]</scope>
    <source>
        <strain evidence="7 8">CBS 166.37</strain>
    </source>
</reference>
<feature type="compositionally biased region" description="Low complexity" evidence="5">
    <location>
        <begin position="375"/>
        <end position="389"/>
    </location>
</feature>
<evidence type="ECO:0000313" key="8">
    <source>
        <dbReference type="Proteomes" id="UP000308652"/>
    </source>
</evidence>
<dbReference type="InterPro" id="IPR012921">
    <property type="entry name" value="SPOC_C"/>
</dbReference>
<evidence type="ECO:0000256" key="5">
    <source>
        <dbReference type="SAM" id="MobiDB-lite"/>
    </source>
</evidence>
<dbReference type="CDD" id="cd21538">
    <property type="entry name" value="SPOC_TFIIS"/>
    <property type="match status" value="1"/>
</dbReference>
<dbReference type="OrthoDB" id="436852at2759"/>